<evidence type="ECO:0000313" key="2">
    <source>
        <dbReference type="Proteomes" id="UP000076976"/>
    </source>
</evidence>
<organism evidence="1 2">
    <name type="scientific">Janibacter melonis</name>
    <dbReference type="NCBI Taxonomy" id="262209"/>
    <lineage>
        <taxon>Bacteria</taxon>
        <taxon>Bacillati</taxon>
        <taxon>Actinomycetota</taxon>
        <taxon>Actinomycetes</taxon>
        <taxon>Micrococcales</taxon>
        <taxon>Intrasporangiaceae</taxon>
        <taxon>Janibacter</taxon>
    </lineage>
</organism>
<dbReference type="AlphaFoldDB" id="A0A176QCT0"/>
<proteinExistence type="predicted"/>
<protein>
    <recommendedName>
        <fullName evidence="3">DUF559 domain-containing protein</fullName>
    </recommendedName>
</protein>
<evidence type="ECO:0008006" key="3">
    <source>
        <dbReference type="Google" id="ProtNLM"/>
    </source>
</evidence>
<name>A0A176QCT0_9MICO</name>
<keyword evidence="2" id="KW-1185">Reference proteome</keyword>
<gene>
    <name evidence="1" type="ORF">AWH69_05025</name>
</gene>
<dbReference type="EMBL" id="LQZG01000002">
    <property type="protein sequence ID" value="OAB87450.1"/>
    <property type="molecule type" value="Genomic_DNA"/>
</dbReference>
<dbReference type="Proteomes" id="UP000076976">
    <property type="component" value="Unassembled WGS sequence"/>
</dbReference>
<reference evidence="1 2" key="1">
    <citation type="submission" date="2016-01" db="EMBL/GenBank/DDBJ databases">
        <title>Janibacter melonis strain CD11_4 genome sequencing and assembly.</title>
        <authorList>
            <person name="Nair G.R."/>
            <person name="Kaur G."/>
            <person name="Chander A.M."/>
            <person name="Mayilraj S."/>
        </authorList>
    </citation>
    <scope>NUCLEOTIDE SEQUENCE [LARGE SCALE GENOMIC DNA]</scope>
    <source>
        <strain evidence="1 2">CD11-4</strain>
    </source>
</reference>
<dbReference type="RefSeq" id="WP_068272712.1">
    <property type="nucleotide sequence ID" value="NZ_LQZG01000002.1"/>
</dbReference>
<sequence length="305" mass="32926">MRTLPAEVVDLAHGQRGALTTAQARVLGLLPSDLVELASHRQLEHPFRGVYTLPPPPGEDAEGRHLRLCAALRLLYPQGALTGVSAVLAHGAAVSGADLSRPVLRWSKDRGTGVKGAVFRRSTGPVVETSLGPTTALPQALVEVAMDSGPVAGVVSADHALHSRAVTLEQLSAALDDVRRWPRAGRVRSMLALVDARSESVGESQTRCQLSIAGIVAVPQVEIRDEDGELVARVDLLVDDWVVVEFDGRIKYADGDPSVLWREKKREDALRRLGYVVVRVTWADLRVPGKVAAMVRRARQDVRPA</sequence>
<accession>A0A176QCT0</accession>
<dbReference type="STRING" id="262209.AWH69_05025"/>
<evidence type="ECO:0000313" key="1">
    <source>
        <dbReference type="EMBL" id="OAB87450.1"/>
    </source>
</evidence>
<comment type="caution">
    <text evidence="1">The sequence shown here is derived from an EMBL/GenBank/DDBJ whole genome shotgun (WGS) entry which is preliminary data.</text>
</comment>